<proteinExistence type="predicted"/>
<dbReference type="GO" id="GO:0042575">
    <property type="term" value="C:DNA polymerase complex"/>
    <property type="evidence" value="ECO:0007669"/>
    <property type="project" value="UniProtKB-ARBA"/>
</dbReference>
<keyword evidence="3" id="KW-1185">Reference proteome</keyword>
<dbReference type="InterPro" id="IPR043502">
    <property type="entry name" value="DNA/RNA_pol_sf"/>
</dbReference>
<evidence type="ECO:0000259" key="2">
    <source>
        <dbReference type="PROSITE" id="PS50994"/>
    </source>
</evidence>
<dbReference type="Pfam" id="PF00078">
    <property type="entry name" value="RVT_1"/>
    <property type="match status" value="1"/>
</dbReference>
<dbReference type="Pfam" id="PF05380">
    <property type="entry name" value="Peptidase_A17"/>
    <property type="match status" value="1"/>
</dbReference>
<dbReference type="Gene3D" id="3.10.10.10">
    <property type="entry name" value="HIV Type 1 Reverse Transcriptase, subunit A, domain 1"/>
    <property type="match status" value="1"/>
</dbReference>
<dbReference type="InterPro" id="IPR008042">
    <property type="entry name" value="Retrotrans_Pao"/>
</dbReference>
<dbReference type="Gene3D" id="3.30.70.270">
    <property type="match status" value="1"/>
</dbReference>
<dbReference type="WBParaSite" id="L893_g5160.t1">
    <property type="protein sequence ID" value="L893_g5160.t1"/>
    <property type="gene ID" value="L893_g5160"/>
</dbReference>
<evidence type="ECO:0000313" key="3">
    <source>
        <dbReference type="Proteomes" id="UP000095287"/>
    </source>
</evidence>
<dbReference type="Gene3D" id="3.30.420.10">
    <property type="entry name" value="Ribonuclease H-like superfamily/Ribonuclease H"/>
    <property type="match status" value="1"/>
</dbReference>
<dbReference type="SUPFAM" id="SSF56672">
    <property type="entry name" value="DNA/RNA polymerases"/>
    <property type="match status" value="1"/>
</dbReference>
<organism evidence="3 4">
    <name type="scientific">Steinernema glaseri</name>
    <dbReference type="NCBI Taxonomy" id="37863"/>
    <lineage>
        <taxon>Eukaryota</taxon>
        <taxon>Metazoa</taxon>
        <taxon>Ecdysozoa</taxon>
        <taxon>Nematoda</taxon>
        <taxon>Chromadorea</taxon>
        <taxon>Rhabditida</taxon>
        <taxon>Tylenchina</taxon>
        <taxon>Panagrolaimomorpha</taxon>
        <taxon>Strongyloidoidea</taxon>
        <taxon>Steinernematidae</taxon>
        <taxon>Steinernema</taxon>
    </lineage>
</organism>
<dbReference type="InterPro" id="IPR041588">
    <property type="entry name" value="Integrase_H2C2"/>
</dbReference>
<accession>A0A1I8AFR5</accession>
<sequence>MDAHQKVLHRGSQQTLATLRDTYWIQKDGKLVQSVIAACPHCRRFRSTPYKLPPFPPLPTERVSRASAFEHIGLDYFGPLKIKQAKNNGKMWVIMITCMSTRAIHLEMVFDMTTLSFLSAFRRFISRRGCPRSILSDNAAQLKLASKTMADIFTDVINDPEVTTYCTSKRIQWNFTTEHAPWQGGMYERMIGLVKETMRSAIGRKFLSPDEYHTTLLEVEAAVNSRPLTYQHGDEDSRAVLRPVDFLNPGAKIGLPTHRSASDDGDPDYIPPGAESREQLLQIYDQTTAKLDRAWDYFREHYLKSLRMRAQLIHRGSKHHEHAIPRVGEVVIVQDDNLPRGEWKVARVTEVVKSQDHEIRTAKIRLPSSRIVARPLNQLYPLETSTPTEDPPEVNETKETTTTTVTATATTSKAFPFYLQTLILLSLSLLASCSSSGGTRCAEELAKNWTLIRSHQKCLTEGIAVYQTPSGKYCYHTINCGDGQHLQPPSSGIICGPPCKCPPNSSGCSFYDGIKTAESKSKKSLNSLNDCLYRGPNRLPDLAAILVRTRLPAISIWSDLEKAFLKLSLAPQDRNVTRFFWVKDAEKPPTKDNIVVYRFLKVLFGLKCSPALLNMTVQHHLQRAQSEIASDILKNTYVDDVYQSADTVAMGIQKFHEAKELFQAAGMNLRDFKSNSIDLNSYFVAQGEKPTPDVVKILGIWWNLVNDTYELTIPVPPDCDQWSKLTVLSALNAVFEPFGLISPALLRGKLFLQTLWKKKLSWKTPLSPELKEEFEDIVAEWRDFPVFSIPRRLSSREGAATYEMHTFVDASAYAYSSITYIRVLSQSGVELVPVFAKSRVGPNPPVTIPRMELIAMVIGVKTTQFLQRELGLPIEAVVLWSDSTATLGWVKSGNDQEVFVQNRVKKIRTLDCEFRHVPTADNPADIGSRGLPAKELAQSSLWWKGPTWLEQDRERWPSTICFSTGDIEQRSEETITSTITEPPTVVSSEWLF</sequence>
<dbReference type="InterPro" id="IPR036397">
    <property type="entry name" value="RNaseH_sf"/>
</dbReference>
<feature type="domain" description="Integrase catalytic" evidence="2">
    <location>
        <begin position="55"/>
        <end position="251"/>
    </location>
</feature>
<dbReference type="Pfam" id="PF17921">
    <property type="entry name" value="Integrase_H2C2"/>
    <property type="match status" value="1"/>
</dbReference>
<dbReference type="PANTHER" id="PTHR47331">
    <property type="entry name" value="PHD-TYPE DOMAIN-CONTAINING PROTEIN"/>
    <property type="match status" value="1"/>
</dbReference>
<dbReference type="GO" id="GO:0015074">
    <property type="term" value="P:DNA integration"/>
    <property type="evidence" value="ECO:0007669"/>
    <property type="project" value="InterPro"/>
</dbReference>
<reference evidence="4" key="1">
    <citation type="submission" date="2016-11" db="UniProtKB">
        <authorList>
            <consortium name="WormBaseParasite"/>
        </authorList>
    </citation>
    <scope>IDENTIFICATION</scope>
</reference>
<dbReference type="Pfam" id="PF18701">
    <property type="entry name" value="DUF5641"/>
    <property type="match status" value="1"/>
</dbReference>
<dbReference type="SUPFAM" id="SSF53098">
    <property type="entry name" value="Ribonuclease H-like"/>
    <property type="match status" value="1"/>
</dbReference>
<dbReference type="AlphaFoldDB" id="A0A1I8AFR5"/>
<dbReference type="Proteomes" id="UP000095287">
    <property type="component" value="Unplaced"/>
</dbReference>
<dbReference type="InterPro" id="IPR000477">
    <property type="entry name" value="RT_dom"/>
</dbReference>
<evidence type="ECO:0000256" key="1">
    <source>
        <dbReference type="SAM" id="MobiDB-lite"/>
    </source>
</evidence>
<dbReference type="PROSITE" id="PS50994">
    <property type="entry name" value="INTEGRASE"/>
    <property type="match status" value="1"/>
</dbReference>
<protein>
    <submittedName>
        <fullName evidence="4">Integrase catalytic domain-containing protein</fullName>
    </submittedName>
</protein>
<dbReference type="GO" id="GO:0003676">
    <property type="term" value="F:nucleic acid binding"/>
    <property type="evidence" value="ECO:0007669"/>
    <property type="project" value="InterPro"/>
</dbReference>
<dbReference type="InterPro" id="IPR012337">
    <property type="entry name" value="RNaseH-like_sf"/>
</dbReference>
<evidence type="ECO:0000313" key="4">
    <source>
        <dbReference type="WBParaSite" id="L893_g5160.t1"/>
    </source>
</evidence>
<name>A0A1I8AFR5_9BILA</name>
<dbReference type="InterPro" id="IPR040676">
    <property type="entry name" value="DUF5641"/>
</dbReference>
<dbReference type="InterPro" id="IPR043128">
    <property type="entry name" value="Rev_trsase/Diguanyl_cyclase"/>
</dbReference>
<dbReference type="InterPro" id="IPR001584">
    <property type="entry name" value="Integrase_cat-core"/>
</dbReference>
<feature type="region of interest" description="Disordered" evidence="1">
    <location>
        <begin position="382"/>
        <end position="405"/>
    </location>
</feature>